<feature type="domain" description="Glycosyl transferase family 1" evidence="1">
    <location>
        <begin position="196"/>
        <end position="351"/>
    </location>
</feature>
<proteinExistence type="predicted"/>
<organism evidence="3 4">
    <name type="scientific">Domibacillus iocasae</name>
    <dbReference type="NCBI Taxonomy" id="1714016"/>
    <lineage>
        <taxon>Bacteria</taxon>
        <taxon>Bacillati</taxon>
        <taxon>Bacillota</taxon>
        <taxon>Bacilli</taxon>
        <taxon>Bacillales</taxon>
        <taxon>Bacillaceae</taxon>
        <taxon>Domibacillus</taxon>
    </lineage>
</organism>
<evidence type="ECO:0000259" key="2">
    <source>
        <dbReference type="Pfam" id="PF13439"/>
    </source>
</evidence>
<dbReference type="InterPro" id="IPR050194">
    <property type="entry name" value="Glycosyltransferase_grp1"/>
</dbReference>
<comment type="caution">
    <text evidence="3">The sequence shown here is derived from an EMBL/GenBank/DDBJ whole genome shotgun (WGS) entry which is preliminary data.</text>
</comment>
<dbReference type="Gene3D" id="3.40.50.2000">
    <property type="entry name" value="Glycogen Phosphorylase B"/>
    <property type="match status" value="2"/>
</dbReference>
<dbReference type="Pfam" id="PF13439">
    <property type="entry name" value="Glyco_transf_4"/>
    <property type="match status" value="1"/>
</dbReference>
<dbReference type="Pfam" id="PF00534">
    <property type="entry name" value="Glycos_transf_1"/>
    <property type="match status" value="1"/>
</dbReference>
<dbReference type="PANTHER" id="PTHR45947:SF15">
    <property type="entry name" value="TEICHURONIC ACID BIOSYNTHESIS GLYCOSYLTRANSFERASE TUAC-RELATED"/>
    <property type="match status" value="1"/>
</dbReference>
<dbReference type="EMBL" id="MAMP01000021">
    <property type="protein sequence ID" value="OES44938.1"/>
    <property type="molecule type" value="Genomic_DNA"/>
</dbReference>
<dbReference type="STRING" id="1714016.BA724_06655"/>
<evidence type="ECO:0000313" key="4">
    <source>
        <dbReference type="Proteomes" id="UP000095658"/>
    </source>
</evidence>
<dbReference type="InterPro" id="IPR001296">
    <property type="entry name" value="Glyco_trans_1"/>
</dbReference>
<keyword evidence="4" id="KW-1185">Reference proteome</keyword>
<dbReference type="SUPFAM" id="SSF53756">
    <property type="entry name" value="UDP-Glycosyltransferase/glycogen phosphorylase"/>
    <property type="match status" value="1"/>
</dbReference>
<dbReference type="PANTHER" id="PTHR45947">
    <property type="entry name" value="SULFOQUINOVOSYL TRANSFERASE SQD2"/>
    <property type="match status" value="1"/>
</dbReference>
<dbReference type="OrthoDB" id="9787617at2"/>
<dbReference type="InterPro" id="IPR028098">
    <property type="entry name" value="Glyco_trans_4-like_N"/>
</dbReference>
<accession>A0A1E7DQI1</accession>
<evidence type="ECO:0000259" key="1">
    <source>
        <dbReference type="Pfam" id="PF00534"/>
    </source>
</evidence>
<feature type="domain" description="Glycosyltransferase subfamily 4-like N-terminal" evidence="2">
    <location>
        <begin position="20"/>
        <end position="192"/>
    </location>
</feature>
<name>A0A1E7DQI1_9BACI</name>
<dbReference type="RefSeq" id="WP_069938560.1">
    <property type="nucleotide sequence ID" value="NZ_MAMP01000021.1"/>
</dbReference>
<protein>
    <recommendedName>
        <fullName evidence="5">Glycosyl transferase family 1</fullName>
    </recommendedName>
</protein>
<reference evidence="3 4" key="1">
    <citation type="submission" date="2016-06" db="EMBL/GenBank/DDBJ databases">
        <title>Domibacillus iocasae genome sequencing.</title>
        <authorList>
            <person name="Verma A."/>
            <person name="Pal Y."/>
            <person name="Ojha A.K."/>
            <person name="Krishnamurthi S."/>
        </authorList>
    </citation>
    <scope>NUCLEOTIDE SEQUENCE [LARGE SCALE GENOMIC DNA]</scope>
    <source>
        <strain evidence="3 4">DSM 29979</strain>
    </source>
</reference>
<evidence type="ECO:0008006" key="5">
    <source>
        <dbReference type="Google" id="ProtNLM"/>
    </source>
</evidence>
<dbReference type="GO" id="GO:0016757">
    <property type="term" value="F:glycosyltransferase activity"/>
    <property type="evidence" value="ECO:0007669"/>
    <property type="project" value="InterPro"/>
</dbReference>
<gene>
    <name evidence="3" type="ORF">BA724_06655</name>
</gene>
<sequence length="381" mass="43460">MKVLIVPSWYPTEISSISGVFFQEQALALQENGLDITVAYPEIRSLKSFKKFQSKGGIHYELEKGLKTYRYRGYNYLPRMKGQIRKKFLEWFEVLFNKIVEEHGKPDIIQAHSILWGGWASAQVAKKYNIPLIITEHSSLFTRNLIADSQKKYIKEALDIADEIITVGPTLKEKISEYTAKKIIIIPNSVDMTKFYPEKINNKSGMFQFFSLAFLTPNKGMDILIKAFSKAFPDDDEVKLVIGGDGQERNRLEMLVKELEIESKVKFLGLLTRERTIHEMKKCNSFVLASKSETFGVVYIEALACGKPIISTRCGGPDMIVNENNGLLVDVDDIEELAAALKSMVRDYKSYSEQEIVEDCKNRFSEKAVSKQLISLFEMLI</sequence>
<dbReference type="AlphaFoldDB" id="A0A1E7DQI1"/>
<evidence type="ECO:0000313" key="3">
    <source>
        <dbReference type="EMBL" id="OES44938.1"/>
    </source>
</evidence>
<dbReference type="Proteomes" id="UP000095658">
    <property type="component" value="Unassembled WGS sequence"/>
</dbReference>